<dbReference type="UniPathway" id="UPA00946"/>
<protein>
    <recommendedName>
        <fullName evidence="10 11">2-methylisocitrate lyase</fullName>
        <shortName evidence="11">2-MIC</shortName>
        <shortName evidence="11">MICL</shortName>
        <ecNumber evidence="4 11">4.1.3.30</ecNumber>
    </recommendedName>
    <alternativeName>
        <fullName evidence="11">(2R,3S)-2-methylisocitrate lyase</fullName>
    </alternativeName>
</protein>
<evidence type="ECO:0000256" key="3">
    <source>
        <dbReference type="ARBA" id="ARBA00009282"/>
    </source>
</evidence>
<dbReference type="KEGG" id="lue:DCD74_01720"/>
<dbReference type="Pfam" id="PF13714">
    <property type="entry name" value="PEP_mutase"/>
    <property type="match status" value="1"/>
</dbReference>
<accession>A0A344J3G9</accession>
<evidence type="ECO:0000256" key="12">
    <source>
        <dbReference type="RuleBase" id="RU361121"/>
    </source>
</evidence>
<dbReference type="HAMAP" id="MF_01939">
    <property type="entry name" value="PrpB"/>
    <property type="match status" value="1"/>
</dbReference>
<comment type="catalytic activity">
    <reaction evidence="1 11 12">
        <text>(2S,3R)-3-hydroxybutane-1,2,3-tricarboxylate = pyruvate + succinate</text>
        <dbReference type="Rhea" id="RHEA:16809"/>
        <dbReference type="ChEBI" id="CHEBI:15361"/>
        <dbReference type="ChEBI" id="CHEBI:30031"/>
        <dbReference type="ChEBI" id="CHEBI:57429"/>
        <dbReference type="EC" id="4.1.3.30"/>
    </reaction>
</comment>
<comment type="function">
    <text evidence="11">Involved in the catabolism of short chain fatty acids (SCFA) via the 2-methylcitrate cycle (propionate degradation route). Catalyzes the thermodynamically favored C-C bond cleavage of (2R,3S)-2-methylisocitrate to yield pyruvate and succinate via an alpha-carboxy-carbanion intermediate.</text>
</comment>
<name>A0A344J3G9_9GAMM</name>
<dbReference type="Proteomes" id="UP000251842">
    <property type="component" value="Chromosome"/>
</dbReference>
<dbReference type="AlphaFoldDB" id="A0A344J3G9"/>
<dbReference type="NCBIfam" id="NF008455">
    <property type="entry name" value="PRK11320.1"/>
    <property type="match status" value="1"/>
</dbReference>
<dbReference type="OrthoDB" id="9771433at2"/>
<dbReference type="InterPro" id="IPR018523">
    <property type="entry name" value="Isocitrate_lyase_ph_CS"/>
</dbReference>
<evidence type="ECO:0000313" key="14">
    <source>
        <dbReference type="Proteomes" id="UP000251842"/>
    </source>
</evidence>
<comment type="similarity">
    <text evidence="3 11 12">Belongs to the isocitrate lyase/PEP mutase superfamily. Methylisocitrate lyase family.</text>
</comment>
<evidence type="ECO:0000313" key="13">
    <source>
        <dbReference type="EMBL" id="AXA83579.1"/>
    </source>
</evidence>
<evidence type="ECO:0000256" key="1">
    <source>
        <dbReference type="ARBA" id="ARBA00001050"/>
    </source>
</evidence>
<proteinExistence type="inferred from homology"/>
<dbReference type="NCBIfam" id="TIGR02317">
    <property type="entry name" value="prpB"/>
    <property type="match status" value="1"/>
</dbReference>
<keyword evidence="7 11" id="KW-0456">Lyase</keyword>
<dbReference type="GO" id="GO:0046421">
    <property type="term" value="F:methylisocitrate lyase activity"/>
    <property type="evidence" value="ECO:0007669"/>
    <property type="project" value="UniProtKB-UniRule"/>
</dbReference>
<evidence type="ECO:0000256" key="11">
    <source>
        <dbReference type="HAMAP-Rule" id="MF_01939"/>
    </source>
</evidence>
<comment type="cofactor">
    <cofactor evidence="2 11">
        <name>Mg(2+)</name>
        <dbReference type="ChEBI" id="CHEBI:18420"/>
    </cofactor>
</comment>
<feature type="binding site" evidence="11">
    <location>
        <position position="187"/>
    </location>
    <ligand>
        <name>substrate</name>
    </ligand>
</feature>
<dbReference type="GO" id="GO:0019629">
    <property type="term" value="P:propionate catabolic process, 2-methylcitrate cycle"/>
    <property type="evidence" value="ECO:0007669"/>
    <property type="project" value="UniProtKB-UniRule"/>
</dbReference>
<evidence type="ECO:0000256" key="8">
    <source>
        <dbReference type="ARBA" id="ARBA00044762"/>
    </source>
</evidence>
<dbReference type="PANTHER" id="PTHR42905:SF5">
    <property type="entry name" value="CARBOXYVINYL-CARBOXYPHOSPHONATE PHOSPHORYLMUTASE, CHLOROPLASTIC"/>
    <property type="match status" value="1"/>
</dbReference>
<dbReference type="FunFam" id="3.20.20.60:FF:000009">
    <property type="entry name" value="2-methylisocitrate lyase"/>
    <property type="match status" value="1"/>
</dbReference>
<keyword evidence="5 11" id="KW-0479">Metal-binding</keyword>
<dbReference type="GO" id="GO:0000287">
    <property type="term" value="F:magnesium ion binding"/>
    <property type="evidence" value="ECO:0007669"/>
    <property type="project" value="UniProtKB-UniRule"/>
</dbReference>
<comment type="function">
    <text evidence="12">Catalyzes the thermodynamically favored C-C bond cleavage of (2R,3S)-2-methylisocitrate to yield pyruvate and succinate.</text>
</comment>
<feature type="binding site" evidence="11">
    <location>
        <begin position="45"/>
        <end position="47"/>
    </location>
    <ligand>
        <name>substrate</name>
    </ligand>
</feature>
<dbReference type="CDD" id="cd00377">
    <property type="entry name" value="ICL_PEPM"/>
    <property type="match status" value="1"/>
</dbReference>
<dbReference type="EMBL" id="CP029556">
    <property type="protein sequence ID" value="AXA83579.1"/>
    <property type="molecule type" value="Genomic_DNA"/>
</dbReference>
<dbReference type="InterPro" id="IPR040442">
    <property type="entry name" value="Pyrv_kinase-like_dom_sf"/>
</dbReference>
<dbReference type="SUPFAM" id="SSF51621">
    <property type="entry name" value="Phosphoenolpyruvate/pyruvate domain"/>
    <property type="match status" value="1"/>
</dbReference>
<evidence type="ECO:0000256" key="6">
    <source>
        <dbReference type="ARBA" id="ARBA00022842"/>
    </source>
</evidence>
<keyword evidence="6 11" id="KW-0460">Magnesium</keyword>
<dbReference type="PROSITE" id="PS00161">
    <property type="entry name" value="ISOCITRATE_LYASE"/>
    <property type="match status" value="1"/>
</dbReference>
<dbReference type="PANTHER" id="PTHR42905">
    <property type="entry name" value="PHOSPHOENOLPYRUVATE CARBOXYLASE"/>
    <property type="match status" value="1"/>
</dbReference>
<evidence type="ECO:0000256" key="10">
    <source>
        <dbReference type="ARBA" id="ARBA00073849"/>
    </source>
</evidence>
<evidence type="ECO:0000256" key="9">
    <source>
        <dbReference type="ARBA" id="ARBA00057039"/>
    </source>
</evidence>
<dbReference type="InterPro" id="IPR039556">
    <property type="entry name" value="ICL/PEPM"/>
</dbReference>
<dbReference type="InterPro" id="IPR012695">
    <property type="entry name" value="PrpB"/>
</dbReference>
<evidence type="ECO:0000256" key="2">
    <source>
        <dbReference type="ARBA" id="ARBA00001946"/>
    </source>
</evidence>
<comment type="subunit">
    <text evidence="8 11">Homotetramer; dimer of dimers.</text>
</comment>
<evidence type="ECO:0000256" key="4">
    <source>
        <dbReference type="ARBA" id="ARBA00012260"/>
    </source>
</evidence>
<feature type="binding site" evidence="11">
    <location>
        <position position="85"/>
    </location>
    <ligand>
        <name>Mg(2+)</name>
        <dbReference type="ChEBI" id="CHEBI:18420"/>
    </ligand>
</feature>
<evidence type="ECO:0000256" key="5">
    <source>
        <dbReference type="ARBA" id="ARBA00022723"/>
    </source>
</evidence>
<comment type="pathway">
    <text evidence="11 12">Organic acid metabolism; propanoate degradation.</text>
</comment>
<reference evidence="14" key="1">
    <citation type="submission" date="2018-05" db="EMBL/GenBank/DDBJ databases">
        <title>Luteimonas pekinense sp. nov., isolated from human Meibomian gland secretions, Beijing, China.</title>
        <authorList>
            <person name="Wen T."/>
            <person name="Bai H."/>
            <person name="Lv H."/>
        </authorList>
    </citation>
    <scope>NUCLEOTIDE SEQUENCE [LARGE SCALE GENOMIC DNA]</scope>
    <source>
        <strain evidence="14">83-4</strain>
    </source>
</reference>
<evidence type="ECO:0000256" key="7">
    <source>
        <dbReference type="ARBA" id="ARBA00023239"/>
    </source>
</evidence>
<dbReference type="InterPro" id="IPR015813">
    <property type="entry name" value="Pyrv/PenolPyrv_kinase-like_dom"/>
</dbReference>
<keyword evidence="14" id="KW-1185">Reference proteome</keyword>
<sequence>MTAISAGARFRAALSEETPLQVMGAITAYAGLMAKRVGYRALYLSGGGVAANSLGIPDLGISTMEDVLTDARRIVDATGMPLMVDIDTGWGGAFNIARTIRNFERIGVAAVHMEDQVGQKRCGHRPGKEVVTKAEMVDRVKAAVDAKTDRDFVLMARTDAAAVEGIDGAIERAVAYVEAGADMIFPEAMKTLDDYRRFKAAVKVPILANLTEFGSTPFFTTDELREAGVDIALYCCGAYRAMNKAALGFYETVRREGTQKNTIDQLQTRAELYDFLGYHAYEDKLDALFSGKTDDTP</sequence>
<organism evidence="13 14">
    <name type="scientific">Solilutibacter oculi</name>
    <dbReference type="NCBI Taxonomy" id="2698682"/>
    <lineage>
        <taxon>Bacteria</taxon>
        <taxon>Pseudomonadati</taxon>
        <taxon>Pseudomonadota</taxon>
        <taxon>Gammaproteobacteria</taxon>
        <taxon>Lysobacterales</taxon>
        <taxon>Lysobacteraceae</taxon>
        <taxon>Solilutibacter</taxon>
    </lineage>
</organism>
<gene>
    <name evidence="11" type="primary">prpB</name>
    <name evidence="13" type="ORF">DCD74_01720</name>
</gene>
<feature type="binding site" evidence="11">
    <location>
        <position position="157"/>
    </location>
    <ligand>
        <name>substrate</name>
    </ligand>
</feature>
<feature type="binding site" evidence="11">
    <location>
        <position position="87"/>
    </location>
    <ligand>
        <name>Mg(2+)</name>
        <dbReference type="ChEBI" id="CHEBI:18420"/>
    </ligand>
</feature>
<feature type="binding site" evidence="11">
    <location>
        <position position="240"/>
    </location>
    <ligand>
        <name>substrate</name>
    </ligand>
</feature>
<feature type="binding site" evidence="11">
    <location>
        <position position="269"/>
    </location>
    <ligand>
        <name>substrate</name>
    </ligand>
</feature>
<dbReference type="RefSeq" id="WP_112925798.1">
    <property type="nucleotide sequence ID" value="NZ_CP029556.1"/>
</dbReference>
<feature type="binding site" evidence="11">
    <location>
        <begin position="122"/>
        <end position="123"/>
    </location>
    <ligand>
        <name>substrate</name>
    </ligand>
</feature>
<dbReference type="Gene3D" id="3.20.20.60">
    <property type="entry name" value="Phosphoenolpyruvate-binding domains"/>
    <property type="match status" value="1"/>
</dbReference>
<dbReference type="EC" id="4.1.3.30" evidence="4 11"/>
<comment type="function">
    <text evidence="9">Involved in the catabolism of short chain fatty acids (SCFA) via the 2-methylcitrate cycle I (propionate degradation route). Catalyzes the thermodynamically favored C-C bond cleavage of (2R,3S)-2-methylisocitrate to yield pyruvate and succinate via an alpha-carboxy-carbanion intermediate.</text>
</comment>
<feature type="binding site" evidence="11">
    <location>
        <begin position="209"/>
        <end position="211"/>
    </location>
    <ligand>
        <name>substrate</name>
    </ligand>
</feature>